<feature type="domain" description="VTT" evidence="3">
    <location>
        <begin position="28"/>
        <end position="154"/>
    </location>
</feature>
<keyword evidence="5" id="KW-1185">Reference proteome</keyword>
<keyword evidence="2" id="KW-1133">Transmembrane helix</keyword>
<dbReference type="RefSeq" id="WP_239674120.1">
    <property type="nucleotide sequence ID" value="NZ_CP049742.1"/>
</dbReference>
<dbReference type="AlphaFoldDB" id="A0A7S8CAX1"/>
<evidence type="ECO:0000259" key="3">
    <source>
        <dbReference type="Pfam" id="PF09335"/>
    </source>
</evidence>
<dbReference type="GO" id="GO:0005886">
    <property type="term" value="C:plasma membrane"/>
    <property type="evidence" value="ECO:0007669"/>
    <property type="project" value="TreeGrafter"/>
</dbReference>
<evidence type="ECO:0000256" key="2">
    <source>
        <dbReference type="SAM" id="Phobius"/>
    </source>
</evidence>
<feature type="transmembrane region" description="Helical" evidence="2">
    <location>
        <begin position="131"/>
        <end position="158"/>
    </location>
</feature>
<keyword evidence="2" id="KW-0812">Transmembrane</keyword>
<feature type="transmembrane region" description="Helical" evidence="2">
    <location>
        <begin position="170"/>
        <end position="189"/>
    </location>
</feature>
<feature type="transmembrane region" description="Helical" evidence="2">
    <location>
        <begin position="7"/>
        <end position="28"/>
    </location>
</feature>
<dbReference type="Pfam" id="PF09335">
    <property type="entry name" value="VTT_dom"/>
    <property type="match status" value="1"/>
</dbReference>
<dbReference type="PANTHER" id="PTHR42709:SF8">
    <property type="entry name" value="UNDECAPRENYL PHOSPHATE TRANSPORTER A"/>
    <property type="match status" value="1"/>
</dbReference>
<sequence>MEWITSWLEFLAQLGAMGIIIGLAVEWIPSEIVLAYGGWMVSQGTLHFLEAVIAGVIGGTIAQWFLYFIGRIGGRPFALKYGKYFFVQKHSIDRLDSLVEKHGSVMLFIARFIPVVRHAVSIPAGISKMPFVLFTVYTAIAMIPWSIAFIVLGIQLGSHWWTIKEVAHHYYPHLLLSTGAAMVIYFFIYKWKQYSQK</sequence>
<organism evidence="4 5">
    <name type="scientific">Mangrovibacillus cuniculi</name>
    <dbReference type="NCBI Taxonomy" id="2593652"/>
    <lineage>
        <taxon>Bacteria</taxon>
        <taxon>Bacillati</taxon>
        <taxon>Bacillota</taxon>
        <taxon>Bacilli</taxon>
        <taxon>Bacillales</taxon>
        <taxon>Bacillaceae</taxon>
        <taxon>Mangrovibacillus</taxon>
    </lineage>
</organism>
<keyword evidence="2" id="KW-0472">Membrane</keyword>
<accession>A0A7S8CAX1</accession>
<dbReference type="InterPro" id="IPR032816">
    <property type="entry name" value="VTT_dom"/>
</dbReference>
<evidence type="ECO:0000256" key="1">
    <source>
        <dbReference type="ARBA" id="ARBA00010792"/>
    </source>
</evidence>
<dbReference type="Proteomes" id="UP000593626">
    <property type="component" value="Chromosome"/>
</dbReference>
<proteinExistence type="inferred from homology"/>
<comment type="similarity">
    <text evidence="1">Belongs to the DedA family.</text>
</comment>
<evidence type="ECO:0000313" key="5">
    <source>
        <dbReference type="Proteomes" id="UP000593626"/>
    </source>
</evidence>
<dbReference type="PANTHER" id="PTHR42709">
    <property type="entry name" value="ALKALINE PHOSPHATASE LIKE PROTEIN"/>
    <property type="match status" value="1"/>
</dbReference>
<reference evidence="4 5" key="1">
    <citation type="submission" date="2019-07" db="EMBL/GenBank/DDBJ databases">
        <title>Genome sequence of 2 isolates from Red Sea Mangroves.</title>
        <authorList>
            <person name="Sefrji F."/>
            <person name="Michoud G."/>
            <person name="Merlino G."/>
            <person name="Daffonchio D."/>
        </authorList>
    </citation>
    <scope>NUCLEOTIDE SEQUENCE [LARGE SCALE GENOMIC DNA]</scope>
    <source>
        <strain evidence="4 5">R1DC41</strain>
    </source>
</reference>
<dbReference type="EMBL" id="CP049742">
    <property type="protein sequence ID" value="QPC46593.1"/>
    <property type="molecule type" value="Genomic_DNA"/>
</dbReference>
<name>A0A7S8CAX1_9BACI</name>
<protein>
    <submittedName>
        <fullName evidence="4">DedA family protein</fullName>
    </submittedName>
</protein>
<feature type="transmembrane region" description="Helical" evidence="2">
    <location>
        <begin position="48"/>
        <end position="70"/>
    </location>
</feature>
<gene>
    <name evidence="4" type="ORF">G8O30_06245</name>
</gene>
<dbReference type="InterPro" id="IPR051311">
    <property type="entry name" value="DedA_domain"/>
</dbReference>
<dbReference type="KEGG" id="mcui:G8O30_06245"/>
<evidence type="ECO:0000313" key="4">
    <source>
        <dbReference type="EMBL" id="QPC46593.1"/>
    </source>
</evidence>